<dbReference type="EMBL" id="BOON01000008">
    <property type="protein sequence ID" value="GII21597.1"/>
    <property type="molecule type" value="Genomic_DNA"/>
</dbReference>
<evidence type="ECO:0000313" key="2">
    <source>
        <dbReference type="EMBL" id="GII21597.1"/>
    </source>
</evidence>
<sequence length="479" mass="48688">MANAVRTRSAQSVQEARVRARQNWKRLAILAVALFVVVNLARSVLPTLGVKTPLGGQRPTSGTTTQAGTPPPATAEVNGVKVLGSGAPIVTVDPGIVRPDMPVTIVGAGFDPGSKIDIVMTTGTGKKAKTTPLATATGDRYGSFYTTIKFPSNSTATDTSTRDITAQQRGAKKVAKSQAQLAAGAAGVAKLSAVVGRPGDTVTLTVSGFSPGEELAVYWGRINGTPGAVLKADSHGAVTKVPIKVGVSAVGTTSVVIVGQKSGAAASLPFQVLKLYPSIALKPYAVKAMNPVGFSGKGFVPEERVLVRLNSAGGAPIMALQTDGAGAFKSGGFIVPYQLKGAQRLVFTGELSGATVSSSFSVLPYMPMARTSTYGGSPGTSISFYGSGFGANEAVHVYAAKGKGAKPQLVGAFRTDAAGGARAVGRYTIPGDAGDAVLFTLVGQRSGGTATVTFKVDNSAGPVDVAPQPPYVLPPDLQN</sequence>
<feature type="region of interest" description="Disordered" evidence="1">
    <location>
        <begin position="49"/>
        <end position="74"/>
    </location>
</feature>
<dbReference type="RefSeq" id="WP_168114687.1">
    <property type="nucleotide sequence ID" value="NZ_BOON01000008.1"/>
</dbReference>
<name>A0A8J3TAG4_9ACTN</name>
<keyword evidence="3" id="KW-1185">Reference proteome</keyword>
<evidence type="ECO:0008006" key="4">
    <source>
        <dbReference type="Google" id="ProtNLM"/>
    </source>
</evidence>
<organism evidence="2 3">
    <name type="scientific">Planosporangium mesophilum</name>
    <dbReference type="NCBI Taxonomy" id="689768"/>
    <lineage>
        <taxon>Bacteria</taxon>
        <taxon>Bacillati</taxon>
        <taxon>Actinomycetota</taxon>
        <taxon>Actinomycetes</taxon>
        <taxon>Micromonosporales</taxon>
        <taxon>Micromonosporaceae</taxon>
        <taxon>Planosporangium</taxon>
    </lineage>
</organism>
<feature type="compositionally biased region" description="Low complexity" evidence="1">
    <location>
        <begin position="59"/>
        <end position="68"/>
    </location>
</feature>
<accession>A0A8J3TAG4</accession>
<dbReference type="AlphaFoldDB" id="A0A8J3TAG4"/>
<proteinExistence type="predicted"/>
<evidence type="ECO:0000313" key="3">
    <source>
        <dbReference type="Proteomes" id="UP000599074"/>
    </source>
</evidence>
<dbReference type="Proteomes" id="UP000599074">
    <property type="component" value="Unassembled WGS sequence"/>
</dbReference>
<comment type="caution">
    <text evidence="2">The sequence shown here is derived from an EMBL/GenBank/DDBJ whole genome shotgun (WGS) entry which is preliminary data.</text>
</comment>
<evidence type="ECO:0000256" key="1">
    <source>
        <dbReference type="SAM" id="MobiDB-lite"/>
    </source>
</evidence>
<protein>
    <recommendedName>
        <fullName evidence="4">IPT/TIG domain-containing protein</fullName>
    </recommendedName>
</protein>
<reference evidence="2" key="1">
    <citation type="submission" date="2021-01" db="EMBL/GenBank/DDBJ databases">
        <title>Whole genome shotgun sequence of Planosporangium mesophilum NBRC 109066.</title>
        <authorList>
            <person name="Komaki H."/>
            <person name="Tamura T."/>
        </authorList>
    </citation>
    <scope>NUCLEOTIDE SEQUENCE</scope>
    <source>
        <strain evidence="2">NBRC 109066</strain>
    </source>
</reference>
<gene>
    <name evidence="2" type="ORF">Pme01_11940</name>
</gene>